<name>J0N9L7_HELPX</name>
<proteinExistence type="predicted"/>
<organism evidence="1 2">
    <name type="scientific">Helicobacter pylori Hp H-6</name>
    <dbReference type="NCBI Taxonomy" id="992061"/>
    <lineage>
        <taxon>Bacteria</taxon>
        <taxon>Pseudomonadati</taxon>
        <taxon>Campylobacterota</taxon>
        <taxon>Epsilonproteobacteria</taxon>
        <taxon>Campylobacterales</taxon>
        <taxon>Helicobacteraceae</taxon>
        <taxon>Helicobacter</taxon>
    </lineage>
</organism>
<comment type="caution">
    <text evidence="1">The sequence shown here is derived from an EMBL/GenBank/DDBJ whole genome shotgun (WGS) entry which is preliminary data.</text>
</comment>
<dbReference type="EMBL" id="AKOZ01000003">
    <property type="protein sequence ID" value="EJB83127.1"/>
    <property type="molecule type" value="Genomic_DNA"/>
</dbReference>
<dbReference type="Proteomes" id="UP000004177">
    <property type="component" value="Unassembled WGS sequence"/>
</dbReference>
<sequence length="38" mass="4404">MYLFQHAFLSHQNGLIVTKDLKTNFKPDKIPFPSVKLS</sequence>
<reference evidence="1 2" key="1">
    <citation type="journal article" date="2013" name="Pathog. Dis.">
        <title>Genome sequences of 65 Helicobacter pylori strains isolated from asymptomatic individuals and patients with gastric cancer, peptic ulcer disease, or gastritis.</title>
        <authorList>
            <person name="Blanchard T.G."/>
            <person name="Czinn S.J."/>
            <person name="Correa P."/>
            <person name="Nakazawa T."/>
            <person name="Keelan M."/>
            <person name="Morningstar L."/>
            <person name="Santana-Cruz I."/>
            <person name="Maroo A."/>
            <person name="McCracken C."/>
            <person name="Shefchek K."/>
            <person name="Daugherty S."/>
            <person name="Song Y."/>
            <person name="Fraser C.M."/>
            <person name="Fricke W.F."/>
        </authorList>
    </citation>
    <scope>NUCLEOTIDE SEQUENCE [LARGE SCALE GENOMIC DNA]</scope>
    <source>
        <strain evidence="1 2">Hp H-6</strain>
    </source>
</reference>
<dbReference type="AlphaFoldDB" id="J0N9L7"/>
<dbReference type="PATRIC" id="fig|992061.3.peg.339"/>
<evidence type="ECO:0000313" key="1">
    <source>
        <dbReference type="EMBL" id="EJB83127.1"/>
    </source>
</evidence>
<evidence type="ECO:0000313" key="2">
    <source>
        <dbReference type="Proteomes" id="UP000004177"/>
    </source>
</evidence>
<accession>J0N9L7</accession>
<gene>
    <name evidence="1" type="ORF">HPHPH6_0331</name>
</gene>
<protein>
    <submittedName>
        <fullName evidence="1">Uncharacterized protein</fullName>
    </submittedName>
</protein>